<keyword evidence="2" id="KW-1185">Reference proteome</keyword>
<evidence type="ECO:0000313" key="1">
    <source>
        <dbReference type="EMBL" id="CAH6721336.1"/>
    </source>
</evidence>
<proteinExistence type="predicted"/>
<comment type="caution">
    <text evidence="1">The sequence shown here is derived from an EMBL/GenBank/DDBJ whole genome shotgun (WGS) entry which is preliminary data.</text>
</comment>
<accession>A0ACA9Y934</accession>
<reference evidence="1" key="1">
    <citation type="submission" date="2022-06" db="EMBL/GenBank/DDBJ databases">
        <authorList>
            <person name="Legras J.-L."/>
            <person name="Devillers H."/>
            <person name="Grondin C."/>
        </authorList>
    </citation>
    <scope>NUCLEOTIDE SEQUENCE</scope>
    <source>
        <strain evidence="1">CLIB 1444</strain>
    </source>
</reference>
<dbReference type="EMBL" id="CALSDN010000005">
    <property type="protein sequence ID" value="CAH6721336.1"/>
    <property type="molecule type" value="Genomic_DNA"/>
</dbReference>
<evidence type="ECO:0000313" key="2">
    <source>
        <dbReference type="Proteomes" id="UP001152531"/>
    </source>
</evidence>
<dbReference type="Proteomes" id="UP001152531">
    <property type="component" value="Unassembled WGS sequence"/>
</dbReference>
<sequence>MAEVRYRVKKKKDDRFNNANQLKNSKIKEMGKRKRDFLKRINYKHFFTVLICPLFAIIYLIKYSESILPKNTQTFWFSVFYFNFTILAFTSGYHKFFTHNAFVTKNNLLIDYFTIFGSSMGLGSIKWWGSLHRAHHQFTDDVEKDPYSIKRGFLYSHFGWIIMRPKVLSFYNELFDEFCKITIENEVETEIFDNEIDKEFIQEKQERLEYSNNIKLLMQWQDKWYFVLFVLTTLVIPALVTKFYCEDSLINGIIYPGILRMFLCQQSLLSTESICHFKEIQITIPSQPFNDSNSSINCNNPLMAIITYGQSKQNFHHEFPHDYRNDSSKVSFDPTKWFLNVLEKLRVITDVSITPKDLVTQLRIQQRQKVLNKLKSQLNWGTPISKLPLIKPDEFKRLISTSAHKDRIYIVISNIIHDITPFMDQHPGGVPLLKASHGKDATKAFFGGVYSHSTAASNLLATMRIGYLDLGNEEEVWDKIVVEEGEDTTQNQRQYESAEAA</sequence>
<organism evidence="1 2">
    <name type="scientific">[Candida] jaroonii</name>
    <dbReference type="NCBI Taxonomy" id="467808"/>
    <lineage>
        <taxon>Eukaryota</taxon>
        <taxon>Fungi</taxon>
        <taxon>Dikarya</taxon>
        <taxon>Ascomycota</taxon>
        <taxon>Saccharomycotina</taxon>
        <taxon>Pichiomycetes</taxon>
        <taxon>Debaryomycetaceae</taxon>
        <taxon>Yamadazyma</taxon>
    </lineage>
</organism>
<protein>
    <submittedName>
        <fullName evidence="1">Acyl-CoA desaturase 1</fullName>
    </submittedName>
</protein>
<gene>
    <name evidence="1" type="ORF">CLIB1444_05S08834</name>
</gene>
<name>A0ACA9Y934_9ASCO</name>